<comment type="subunit">
    <text evidence="13">Acetyl-CoA carboxylase is a heterohexamer composed of biotin carboxyl carrier protein (AccB), biotin carboxylase (AccC) and two subunits each of ACCase subunit alpha (AccA) and ACCase subunit beta (AccD).</text>
</comment>
<keyword evidence="13" id="KW-0963">Cytoplasm</keyword>
<dbReference type="Proteomes" id="UP000032740">
    <property type="component" value="Chromosome"/>
</dbReference>
<feature type="binding site" evidence="13">
    <location>
        <position position="58"/>
    </location>
    <ligand>
        <name>Zn(2+)</name>
        <dbReference type="ChEBI" id="CHEBI:29105"/>
    </ligand>
</feature>
<keyword evidence="6 13" id="KW-0863">Zinc-finger</keyword>
<dbReference type="STRING" id="1318466.BN85410970"/>
<protein>
    <recommendedName>
        <fullName evidence="13">Acetyl-coenzyme A carboxylase carboxyl transferase subunit beta</fullName>
        <shortName evidence="13">ACCase subunit beta</shortName>
        <shortName evidence="13">Acetyl-CoA carboxylase carboxyltransferase subunit beta</shortName>
        <ecNumber evidence="13">2.1.3.15</ecNumber>
    </recommendedName>
</protein>
<dbReference type="Pfam" id="PF01039">
    <property type="entry name" value="Carboxyl_trans"/>
    <property type="match status" value="1"/>
</dbReference>
<evidence type="ECO:0000256" key="8">
    <source>
        <dbReference type="ARBA" id="ARBA00022833"/>
    </source>
</evidence>
<keyword evidence="11 13" id="KW-0275">Fatty acid biosynthesis</keyword>
<keyword evidence="10 13" id="KW-0443">Lipid metabolism</keyword>
<comment type="subcellular location">
    <subcellularLocation>
        <location evidence="1 13">Cytoplasm</location>
    </subcellularLocation>
</comment>
<evidence type="ECO:0000256" key="1">
    <source>
        <dbReference type="ARBA" id="ARBA00004496"/>
    </source>
</evidence>
<dbReference type="EMBL" id="FO681347">
    <property type="protein sequence ID" value="CCV64674.1"/>
    <property type="molecule type" value="Genomic_DNA"/>
</dbReference>
<dbReference type="NCBIfam" id="TIGR00515">
    <property type="entry name" value="accD"/>
    <property type="match status" value="1"/>
</dbReference>
<feature type="domain" description="CoA carboxyltransferase N-terminal" evidence="14">
    <location>
        <begin position="35"/>
        <end position="289"/>
    </location>
</feature>
<gene>
    <name evidence="13 15" type="primary">accD</name>
    <name evidence="15" type="ORF">BN85410970</name>
</gene>
<dbReference type="GO" id="GO:0006633">
    <property type="term" value="P:fatty acid biosynthetic process"/>
    <property type="evidence" value="ECO:0007669"/>
    <property type="project" value="UniProtKB-KW"/>
</dbReference>
<evidence type="ECO:0000256" key="9">
    <source>
        <dbReference type="ARBA" id="ARBA00022840"/>
    </source>
</evidence>
<dbReference type="KEGG" id="apal:BN85410970"/>
<evidence type="ECO:0000256" key="11">
    <source>
        <dbReference type="ARBA" id="ARBA00023160"/>
    </source>
</evidence>
<comment type="cofactor">
    <cofactor evidence="13">
        <name>Zn(2+)</name>
        <dbReference type="ChEBI" id="CHEBI:29105"/>
    </cofactor>
    <text evidence="13">Binds 1 zinc ion per subunit.</text>
</comment>
<evidence type="ECO:0000256" key="13">
    <source>
        <dbReference type="HAMAP-Rule" id="MF_01395"/>
    </source>
</evidence>
<feature type="zinc finger region" description="C4-type" evidence="13">
    <location>
        <begin position="39"/>
        <end position="61"/>
    </location>
</feature>
<evidence type="ECO:0000259" key="14">
    <source>
        <dbReference type="PROSITE" id="PS50980"/>
    </source>
</evidence>
<evidence type="ECO:0000256" key="3">
    <source>
        <dbReference type="ARBA" id="ARBA00022679"/>
    </source>
</evidence>
<accession>U4KL95</accession>
<keyword evidence="2 13" id="KW-0444">Lipid biosynthesis</keyword>
<evidence type="ECO:0000256" key="6">
    <source>
        <dbReference type="ARBA" id="ARBA00022771"/>
    </source>
</evidence>
<keyword evidence="5 13" id="KW-0547">Nucleotide-binding</keyword>
<dbReference type="InterPro" id="IPR029045">
    <property type="entry name" value="ClpP/crotonase-like_dom_sf"/>
</dbReference>
<dbReference type="GO" id="GO:2001295">
    <property type="term" value="P:malonyl-CoA biosynthetic process"/>
    <property type="evidence" value="ECO:0007669"/>
    <property type="project" value="UniProtKB-UniRule"/>
</dbReference>
<keyword evidence="4 13" id="KW-0479">Metal-binding</keyword>
<dbReference type="GO" id="GO:0003989">
    <property type="term" value="F:acetyl-CoA carboxylase activity"/>
    <property type="evidence" value="ECO:0007669"/>
    <property type="project" value="InterPro"/>
</dbReference>
<evidence type="ECO:0000313" key="16">
    <source>
        <dbReference type="Proteomes" id="UP000032740"/>
    </source>
</evidence>
<dbReference type="RefSeq" id="WP_030003561.1">
    <property type="nucleotide sequence ID" value="NC_022538.1"/>
</dbReference>
<feature type="binding site" evidence="13">
    <location>
        <position position="42"/>
    </location>
    <ligand>
        <name>Zn(2+)</name>
        <dbReference type="ChEBI" id="CHEBI:29105"/>
    </ligand>
</feature>
<dbReference type="PANTHER" id="PTHR42995">
    <property type="entry name" value="ACETYL-COENZYME A CARBOXYLASE CARBOXYL TRANSFERASE SUBUNIT BETA, CHLOROPLASTIC"/>
    <property type="match status" value="1"/>
</dbReference>
<dbReference type="GO" id="GO:0008270">
    <property type="term" value="F:zinc ion binding"/>
    <property type="evidence" value="ECO:0007669"/>
    <property type="project" value="UniProtKB-UniRule"/>
</dbReference>
<comment type="function">
    <text evidence="12 13">Component of the acetyl coenzyme A carboxylase (ACC) complex. Biotin carboxylase (BC) catalyzes the carboxylation of biotin on its carrier protein (BCCP) and then the CO(2) group is transferred by the transcarboxylase to acetyl-CoA to form malonyl-CoA.</text>
</comment>
<dbReference type="GO" id="GO:0009317">
    <property type="term" value="C:acetyl-CoA carboxylase complex"/>
    <property type="evidence" value="ECO:0007669"/>
    <property type="project" value="InterPro"/>
</dbReference>
<dbReference type="HOGENOM" id="CLU_015486_1_1_14"/>
<evidence type="ECO:0000256" key="2">
    <source>
        <dbReference type="ARBA" id="ARBA00022516"/>
    </source>
</evidence>
<dbReference type="Pfam" id="PF17848">
    <property type="entry name" value="Zn_ribbon_ACC"/>
    <property type="match status" value="1"/>
</dbReference>
<sequence length="289" mass="32265">MKSLLNERKQKVLEFKKIVRKREFKYKPIDIPDHIFSQCEACMSALYNKELELNLHVCPYCGHHFRIGAKKRLQMIVDEDSITHLFKNIEASNPLLMPGYEDKLSTAQKFSGLDEALICASAKINKIPVYIAILDSQFMMGSMGSVVGEKLTRLIELSEQDKLPLIIFSASGGARMQEGILSLMQMAKTSAALSRLNQLYISVMTNPTTGGVAASFAALGDINIAEKTALIGFAGPRVIKQTIGEDLPEGFQTENFQLEKGQVDLIVHRKDMKSVLTQLLTLHQRGIYE</sequence>
<keyword evidence="9 13" id="KW-0067">ATP-binding</keyword>
<dbReference type="InterPro" id="IPR041010">
    <property type="entry name" value="Znf-ACC"/>
</dbReference>
<comment type="catalytic activity">
    <reaction evidence="13">
        <text>N(6)-carboxybiotinyl-L-lysyl-[protein] + acetyl-CoA = N(6)-biotinyl-L-lysyl-[protein] + malonyl-CoA</text>
        <dbReference type="Rhea" id="RHEA:54728"/>
        <dbReference type="Rhea" id="RHEA-COMP:10505"/>
        <dbReference type="Rhea" id="RHEA-COMP:10506"/>
        <dbReference type="ChEBI" id="CHEBI:57288"/>
        <dbReference type="ChEBI" id="CHEBI:57384"/>
        <dbReference type="ChEBI" id="CHEBI:83144"/>
        <dbReference type="ChEBI" id="CHEBI:83145"/>
        <dbReference type="EC" id="2.1.3.15"/>
    </reaction>
</comment>
<dbReference type="OrthoDB" id="9772975at2"/>
<dbReference type="GO" id="GO:0016743">
    <property type="term" value="F:carboxyl- or carbamoyltransferase activity"/>
    <property type="evidence" value="ECO:0007669"/>
    <property type="project" value="UniProtKB-UniRule"/>
</dbReference>
<dbReference type="SUPFAM" id="SSF52096">
    <property type="entry name" value="ClpP/crotonase"/>
    <property type="match status" value="1"/>
</dbReference>
<dbReference type="Gene3D" id="3.90.226.10">
    <property type="entry name" value="2-enoyl-CoA Hydratase, Chain A, domain 1"/>
    <property type="match status" value="1"/>
</dbReference>
<keyword evidence="7 13" id="KW-0276">Fatty acid metabolism</keyword>
<keyword evidence="16" id="KW-1185">Reference proteome</keyword>
<dbReference type="EC" id="2.1.3.15" evidence="13"/>
<dbReference type="InterPro" id="IPR000438">
    <property type="entry name" value="Acetyl_CoA_COase_Trfase_b_su"/>
</dbReference>
<dbReference type="AlphaFoldDB" id="U4KL95"/>
<comment type="similarity">
    <text evidence="13">Belongs to the AccD/PCCB family.</text>
</comment>
<dbReference type="InterPro" id="IPR034733">
    <property type="entry name" value="AcCoA_carboxyl_beta"/>
</dbReference>
<keyword evidence="3 13" id="KW-0808">Transferase</keyword>
<proteinExistence type="inferred from homology"/>
<dbReference type="GO" id="GO:0005524">
    <property type="term" value="F:ATP binding"/>
    <property type="evidence" value="ECO:0007669"/>
    <property type="project" value="UniProtKB-KW"/>
</dbReference>
<keyword evidence="8 13" id="KW-0862">Zinc</keyword>
<dbReference type="HAMAP" id="MF_01395">
    <property type="entry name" value="AcetylCoA_CT_beta"/>
    <property type="match status" value="1"/>
</dbReference>
<comment type="pathway">
    <text evidence="13">Lipid metabolism; malonyl-CoA biosynthesis; malonyl-CoA from acetyl-CoA: step 1/1.</text>
</comment>
<name>U4KL95_ALTPJ</name>
<dbReference type="UniPathway" id="UPA00655">
    <property type="reaction ID" value="UER00711"/>
</dbReference>
<dbReference type="PANTHER" id="PTHR42995:SF5">
    <property type="entry name" value="ACETYL-COENZYME A CARBOXYLASE CARBOXYL TRANSFERASE SUBUNIT BETA, CHLOROPLASTIC"/>
    <property type="match status" value="1"/>
</dbReference>
<dbReference type="PROSITE" id="PS50980">
    <property type="entry name" value="COA_CT_NTER"/>
    <property type="match status" value="1"/>
</dbReference>
<organism evidence="15 16">
    <name type="scientific">Alteracholeplasma palmae (strain ATCC 49389 / J233)</name>
    <name type="common">Acholeplasma palmae</name>
    <dbReference type="NCBI Taxonomy" id="1318466"/>
    <lineage>
        <taxon>Bacteria</taxon>
        <taxon>Bacillati</taxon>
        <taxon>Mycoplasmatota</taxon>
        <taxon>Mollicutes</taxon>
        <taxon>Acholeplasmatales</taxon>
        <taxon>Acholeplasmataceae</taxon>
        <taxon>Acholeplasma</taxon>
    </lineage>
</organism>
<dbReference type="InterPro" id="IPR011762">
    <property type="entry name" value="COA_CT_N"/>
</dbReference>
<evidence type="ECO:0000256" key="5">
    <source>
        <dbReference type="ARBA" id="ARBA00022741"/>
    </source>
</evidence>
<evidence type="ECO:0000256" key="10">
    <source>
        <dbReference type="ARBA" id="ARBA00023098"/>
    </source>
</evidence>
<feature type="binding site" evidence="13">
    <location>
        <position position="39"/>
    </location>
    <ligand>
        <name>Zn(2+)</name>
        <dbReference type="ChEBI" id="CHEBI:29105"/>
    </ligand>
</feature>
<evidence type="ECO:0000256" key="12">
    <source>
        <dbReference type="ARBA" id="ARBA00025280"/>
    </source>
</evidence>
<evidence type="ECO:0000256" key="4">
    <source>
        <dbReference type="ARBA" id="ARBA00022723"/>
    </source>
</evidence>
<keyword evidence="15" id="KW-0436">Ligase</keyword>
<dbReference type="PRINTS" id="PR01070">
    <property type="entry name" value="ACCCTRFRASEB"/>
</dbReference>
<feature type="binding site" evidence="13">
    <location>
        <position position="61"/>
    </location>
    <ligand>
        <name>Zn(2+)</name>
        <dbReference type="ChEBI" id="CHEBI:29105"/>
    </ligand>
</feature>
<evidence type="ECO:0000256" key="7">
    <source>
        <dbReference type="ARBA" id="ARBA00022832"/>
    </source>
</evidence>
<evidence type="ECO:0000313" key="15">
    <source>
        <dbReference type="EMBL" id="CCV64674.1"/>
    </source>
</evidence>
<reference evidence="15 16" key="1">
    <citation type="journal article" date="2013" name="J. Mol. Microbiol. Biotechnol.">
        <title>Analysis of the Complete Genomes of Acholeplasma brassicae , A. palmae and A. laidlawii and Their Comparison to the Obligate Parasites from ' Candidatus Phytoplasma'.</title>
        <authorList>
            <person name="Kube M."/>
            <person name="Siewert C."/>
            <person name="Migdoll A.M."/>
            <person name="Duduk B."/>
            <person name="Holz S."/>
            <person name="Rabus R."/>
            <person name="Seemuller E."/>
            <person name="Mitrovic J."/>
            <person name="Muller I."/>
            <person name="Buttner C."/>
            <person name="Reinhardt R."/>
        </authorList>
    </citation>
    <scope>NUCLEOTIDE SEQUENCE [LARGE SCALE GENOMIC DNA]</scope>
    <source>
        <strain evidence="15 16">J233</strain>
    </source>
</reference>